<dbReference type="SUPFAM" id="SSF56214">
    <property type="entry name" value="4'-phosphopantetheinyl transferase"/>
    <property type="match status" value="1"/>
</dbReference>
<comment type="similarity">
    <text evidence="1">Belongs to the P-Pant transferase superfamily. Gsp/Sfp/HetI/AcpT family.</text>
</comment>
<evidence type="ECO:0000256" key="1">
    <source>
        <dbReference type="ARBA" id="ARBA00010990"/>
    </source>
</evidence>
<dbReference type="InterPro" id="IPR037143">
    <property type="entry name" value="4-PPantetheinyl_Trfase_dom_sf"/>
</dbReference>
<feature type="domain" description="4'-phosphopantetheinyl transferase" evidence="3">
    <location>
        <begin position="88"/>
        <end position="177"/>
    </location>
</feature>
<dbReference type="EMBL" id="AOMT01000005">
    <property type="protein sequence ID" value="KDN25671.1"/>
    <property type="molecule type" value="Genomic_DNA"/>
</dbReference>
<dbReference type="GO" id="GO:0005829">
    <property type="term" value="C:cytosol"/>
    <property type="evidence" value="ECO:0007669"/>
    <property type="project" value="TreeGrafter"/>
</dbReference>
<dbReference type="eggNOG" id="COG2091">
    <property type="taxonomic scope" value="Bacteria"/>
</dbReference>
<dbReference type="GO" id="GO:0000287">
    <property type="term" value="F:magnesium ion binding"/>
    <property type="evidence" value="ECO:0007669"/>
    <property type="project" value="InterPro"/>
</dbReference>
<dbReference type="Pfam" id="PF01648">
    <property type="entry name" value="ACPS"/>
    <property type="match status" value="1"/>
</dbReference>
<dbReference type="PANTHER" id="PTHR12215:SF10">
    <property type="entry name" value="L-AMINOADIPATE-SEMIALDEHYDE DEHYDROGENASE-PHOSPHOPANTETHEINYL TRANSFERASE"/>
    <property type="match status" value="1"/>
</dbReference>
<keyword evidence="2 4" id="KW-0808">Transferase</keyword>
<evidence type="ECO:0000259" key="3">
    <source>
        <dbReference type="Pfam" id="PF01648"/>
    </source>
</evidence>
<dbReference type="InterPro" id="IPR008278">
    <property type="entry name" value="4-PPantetheinyl_Trfase_dom"/>
</dbReference>
<dbReference type="InterPro" id="IPR050559">
    <property type="entry name" value="P-Pant_transferase_sf"/>
</dbReference>
<name>A0A066UE77_9GAMM</name>
<dbReference type="PANTHER" id="PTHR12215">
    <property type="entry name" value="PHOSPHOPANTETHEINE TRANSFERASE"/>
    <property type="match status" value="1"/>
</dbReference>
<dbReference type="GO" id="GO:0019878">
    <property type="term" value="P:lysine biosynthetic process via aminoadipic acid"/>
    <property type="evidence" value="ECO:0007669"/>
    <property type="project" value="TreeGrafter"/>
</dbReference>
<gene>
    <name evidence="4" type="ORF">MBO_00665</name>
</gene>
<comment type="caution">
    <text evidence="4">The sequence shown here is derived from an EMBL/GenBank/DDBJ whole genome shotgun (WGS) entry which is preliminary data.</text>
</comment>
<dbReference type="Gene3D" id="3.90.470.20">
    <property type="entry name" value="4'-phosphopantetheinyl transferase domain"/>
    <property type="match status" value="1"/>
</dbReference>
<dbReference type="Proteomes" id="UP000035860">
    <property type="component" value="Unassembled WGS sequence"/>
</dbReference>
<evidence type="ECO:0000313" key="4">
    <source>
        <dbReference type="EMBL" id="KDN25671.1"/>
    </source>
</evidence>
<evidence type="ECO:0000313" key="5">
    <source>
        <dbReference type="Proteomes" id="UP000035860"/>
    </source>
</evidence>
<dbReference type="GO" id="GO:0008897">
    <property type="term" value="F:holo-[acyl-carrier-protein] synthase activity"/>
    <property type="evidence" value="ECO:0007669"/>
    <property type="project" value="InterPro"/>
</dbReference>
<keyword evidence="5" id="KW-1185">Reference proteome</keyword>
<dbReference type="AlphaFoldDB" id="A0A066UE77"/>
<evidence type="ECO:0000256" key="2">
    <source>
        <dbReference type="ARBA" id="ARBA00022679"/>
    </source>
</evidence>
<proteinExistence type="inferred from homology"/>
<accession>A0A066UE77</accession>
<organism evidence="4 5">
    <name type="scientific">Moraxella bovoculi 237</name>
    <dbReference type="NCBI Taxonomy" id="743974"/>
    <lineage>
        <taxon>Bacteria</taxon>
        <taxon>Pseudomonadati</taxon>
        <taxon>Pseudomonadota</taxon>
        <taxon>Gammaproteobacteria</taxon>
        <taxon>Moraxellales</taxon>
        <taxon>Moraxellaceae</taxon>
        <taxon>Moraxella</taxon>
    </lineage>
</organism>
<protein>
    <submittedName>
        <fullName evidence="4">Putative 4'-phosphopantetheinyl transferase</fullName>
    </submittedName>
</protein>
<sequence length="199" mass="22851">MIYLHHAPLTRILSLVPRRLSLDDTKAIRSYRHELLSQFCKLNDAPVPAYGRDELGKPICINIPNLSFNHSQCPTDYALAYSLDLPNVGVDIEHTSRVLNFEPLARRFYHPDEMARWLNSGDITEWFRIWTIKEAVLKACGLGVRMTLSELNAQFINDHQGVVSHERIGAYRFECVQVDGAMITVAYPSEYGTQDWQWS</sequence>
<reference evidence="4 5" key="1">
    <citation type="journal article" date="2014" name="Genome Announc.">
        <title>Draft Genome Sequence of Moraxella bovoculi Strain 237T (ATCC BAA-1259T) Isolated from a Calf with Infectious Bovine Keratoconjunctivitis.</title>
        <authorList>
            <person name="Calcutt M.J."/>
            <person name="Foecking M.F."/>
            <person name="Martin N.T."/>
            <person name="Mhlanga-Mutangadura T."/>
            <person name="Reilly T.J."/>
        </authorList>
    </citation>
    <scope>NUCLEOTIDE SEQUENCE [LARGE SCALE GENOMIC DNA]</scope>
    <source>
        <strain evidence="4 5">237</strain>
    </source>
</reference>